<feature type="domain" description="ZN622/Rei1/Reh1 zinc finger C2H2-type" evidence="2">
    <location>
        <begin position="89"/>
        <end position="173"/>
    </location>
</feature>
<feature type="compositionally biased region" description="Polar residues" evidence="1">
    <location>
        <begin position="196"/>
        <end position="207"/>
    </location>
</feature>
<name>A0A8H6DIM1_9HYPO</name>
<dbReference type="Proteomes" id="UP000544331">
    <property type="component" value="Unassembled WGS sequence"/>
</dbReference>
<dbReference type="EMBL" id="JAAOAN010000203">
    <property type="protein sequence ID" value="KAF5716337.1"/>
    <property type="molecule type" value="Genomic_DNA"/>
</dbReference>
<dbReference type="Pfam" id="PF12756">
    <property type="entry name" value="zf-C2H2_2"/>
    <property type="match status" value="1"/>
</dbReference>
<dbReference type="GO" id="GO:0042273">
    <property type="term" value="P:ribosomal large subunit biogenesis"/>
    <property type="evidence" value="ECO:0007669"/>
    <property type="project" value="TreeGrafter"/>
</dbReference>
<dbReference type="PANTHER" id="PTHR13182:SF8">
    <property type="entry name" value="CYTOPLASMIC 60S SUBUNIT BIOGENESIS FACTOR ZNF622"/>
    <property type="match status" value="1"/>
</dbReference>
<dbReference type="InterPro" id="IPR041661">
    <property type="entry name" value="ZN622/Rei1/Reh1_Znf-C2H2"/>
</dbReference>
<gene>
    <name evidence="3" type="ORF">FMUND_6290</name>
</gene>
<feature type="region of interest" description="Disordered" evidence="1">
    <location>
        <begin position="183"/>
        <end position="211"/>
    </location>
</feature>
<accession>A0A8H6DIM1</accession>
<evidence type="ECO:0000313" key="3">
    <source>
        <dbReference type="EMBL" id="KAF5716337.1"/>
    </source>
</evidence>
<feature type="compositionally biased region" description="Basic and acidic residues" evidence="1">
    <location>
        <begin position="185"/>
        <end position="194"/>
    </location>
</feature>
<dbReference type="GO" id="GO:0030687">
    <property type="term" value="C:preribosome, large subunit precursor"/>
    <property type="evidence" value="ECO:0007669"/>
    <property type="project" value="TreeGrafter"/>
</dbReference>
<evidence type="ECO:0000259" key="2">
    <source>
        <dbReference type="Pfam" id="PF12756"/>
    </source>
</evidence>
<sequence>MQLGKPWCSTCCINFNTFEEHREHSKSEEHVFKIQIRYSGPSIPRYVMEKAMENWDRVKGSWNETSVECPGDGSEICEVATPEFSEELCLFCRHASSTFDENMAHMKTCHSFTVPTLEGYDIKPITAVRCLHSIIFGCYECISCGKQRRTLEGIQHHMVAKNHCHFQMTHEISRFCQEGESFDAQETRESREPQLMRSTQASHNDGTIIQRPTLRRMPKFLGCKSTGDGHHMCEEKQRECRVFDNQQATVTRTERNGRGSCPGDSTAT</sequence>
<dbReference type="InterPro" id="IPR040025">
    <property type="entry name" value="Znf622/Rei1/Reh1"/>
</dbReference>
<dbReference type="OrthoDB" id="19329at2759"/>
<proteinExistence type="predicted"/>
<organism evidence="3 4">
    <name type="scientific">Fusarium mundagurra</name>
    <dbReference type="NCBI Taxonomy" id="1567541"/>
    <lineage>
        <taxon>Eukaryota</taxon>
        <taxon>Fungi</taxon>
        <taxon>Dikarya</taxon>
        <taxon>Ascomycota</taxon>
        <taxon>Pezizomycotina</taxon>
        <taxon>Sordariomycetes</taxon>
        <taxon>Hypocreomycetidae</taxon>
        <taxon>Hypocreales</taxon>
        <taxon>Nectriaceae</taxon>
        <taxon>Fusarium</taxon>
        <taxon>Fusarium fujikuroi species complex</taxon>
    </lineage>
</organism>
<reference evidence="3 4" key="1">
    <citation type="submission" date="2020-05" db="EMBL/GenBank/DDBJ databases">
        <title>Identification and distribution of gene clusters putatively required for synthesis of sphingolipid metabolism inhibitors in phylogenetically diverse species of the filamentous fungus Fusarium.</title>
        <authorList>
            <person name="Kim H.-S."/>
            <person name="Busman M."/>
            <person name="Brown D.W."/>
            <person name="Divon H."/>
            <person name="Uhlig S."/>
            <person name="Proctor R.H."/>
        </authorList>
    </citation>
    <scope>NUCLEOTIDE SEQUENCE [LARGE SCALE GENOMIC DNA]</scope>
    <source>
        <strain evidence="3 4">NRRL 66235</strain>
    </source>
</reference>
<evidence type="ECO:0000256" key="1">
    <source>
        <dbReference type="SAM" id="MobiDB-lite"/>
    </source>
</evidence>
<protein>
    <submittedName>
        <fullName evidence="3">TRI15 transcription factor</fullName>
    </submittedName>
</protein>
<comment type="caution">
    <text evidence="3">The sequence shown here is derived from an EMBL/GenBank/DDBJ whole genome shotgun (WGS) entry which is preliminary data.</text>
</comment>
<dbReference type="AlphaFoldDB" id="A0A8H6DIM1"/>
<evidence type="ECO:0000313" key="4">
    <source>
        <dbReference type="Proteomes" id="UP000544331"/>
    </source>
</evidence>
<keyword evidence="4" id="KW-1185">Reference proteome</keyword>
<dbReference type="PANTHER" id="PTHR13182">
    <property type="entry name" value="ZINC FINGER PROTEIN 622"/>
    <property type="match status" value="1"/>
</dbReference>